<dbReference type="EMBL" id="GU256640">
    <property type="protein sequence ID" value="ADF44266.1"/>
    <property type="molecule type" value="mRNA"/>
</dbReference>
<feature type="region of interest" description="Disordered" evidence="9">
    <location>
        <begin position="1"/>
        <end position="114"/>
    </location>
</feature>
<dbReference type="GO" id="GO:0002244">
    <property type="term" value="P:hematopoietic progenitor cell differentiation"/>
    <property type="evidence" value="ECO:0007669"/>
    <property type="project" value="InterPro"/>
</dbReference>
<evidence type="ECO:0000256" key="6">
    <source>
        <dbReference type="ARBA" id="ARBA00023242"/>
    </source>
</evidence>
<dbReference type="GO" id="GO:0000978">
    <property type="term" value="F:RNA polymerase II cis-regulatory region sequence-specific DNA binding"/>
    <property type="evidence" value="ECO:0007669"/>
    <property type="project" value="TreeGrafter"/>
</dbReference>
<dbReference type="InterPro" id="IPR042917">
    <property type="entry name" value="MIXL1"/>
</dbReference>
<dbReference type="GO" id="GO:0005634">
    <property type="term" value="C:nucleus"/>
    <property type="evidence" value="ECO:0007669"/>
    <property type="project" value="UniProtKB-SubCell"/>
</dbReference>
<evidence type="ECO:0000256" key="8">
    <source>
        <dbReference type="RuleBase" id="RU000682"/>
    </source>
</evidence>
<comment type="subcellular location">
    <subcellularLocation>
        <location evidence="1 7 8">Nucleus</location>
    </subcellularLocation>
</comment>
<dbReference type="PROSITE" id="PS50071">
    <property type="entry name" value="HOMEOBOX_2"/>
    <property type="match status" value="1"/>
</dbReference>
<dbReference type="SUPFAM" id="SSF46689">
    <property type="entry name" value="Homeodomain-like"/>
    <property type="match status" value="1"/>
</dbReference>
<evidence type="ECO:0000256" key="9">
    <source>
        <dbReference type="SAM" id="MobiDB-lite"/>
    </source>
</evidence>
<dbReference type="AlphaFoldDB" id="D5JBW7"/>
<dbReference type="CTD" id="83881"/>
<evidence type="ECO:0000256" key="3">
    <source>
        <dbReference type="ARBA" id="ARBA00022473"/>
    </source>
</evidence>
<evidence type="ECO:0000256" key="5">
    <source>
        <dbReference type="ARBA" id="ARBA00023155"/>
    </source>
</evidence>
<comment type="similarity">
    <text evidence="2">Belongs to the paired homeobox family.</text>
</comment>
<dbReference type="InterPro" id="IPR009057">
    <property type="entry name" value="Homeodomain-like_sf"/>
</dbReference>
<feature type="compositionally biased region" description="Low complexity" evidence="9">
    <location>
        <begin position="67"/>
        <end position="79"/>
    </location>
</feature>
<evidence type="ECO:0000256" key="2">
    <source>
        <dbReference type="ARBA" id="ARBA00005733"/>
    </source>
</evidence>
<dbReference type="GeneID" id="138467150"/>
<feature type="DNA-binding region" description="Homeobox" evidence="7">
    <location>
        <begin position="110"/>
        <end position="169"/>
    </location>
</feature>
<dbReference type="CDD" id="cd00086">
    <property type="entry name" value="homeodomain"/>
    <property type="match status" value="1"/>
</dbReference>
<feature type="compositionally biased region" description="Polar residues" evidence="9">
    <location>
        <begin position="24"/>
        <end position="41"/>
    </location>
</feature>
<evidence type="ECO:0000256" key="7">
    <source>
        <dbReference type="PROSITE-ProRule" id="PRU00108"/>
    </source>
</evidence>
<feature type="region of interest" description="Disordered" evidence="9">
    <location>
        <begin position="164"/>
        <end position="190"/>
    </location>
</feature>
<protein>
    <submittedName>
        <fullName evidence="11">Mix homeobox</fullName>
    </submittedName>
</protein>
<keyword evidence="6 7" id="KW-0539">Nucleus</keyword>
<keyword evidence="3" id="KW-0217">Developmental protein</keyword>
<dbReference type="GO" id="GO:0001706">
    <property type="term" value="P:endoderm formation"/>
    <property type="evidence" value="ECO:0007669"/>
    <property type="project" value="TreeGrafter"/>
</dbReference>
<keyword evidence="4 7" id="KW-0238">DNA-binding</keyword>
<dbReference type="PANTHER" id="PTHR47656">
    <property type="entry name" value="HOMEOBOX PROTEIN MIXL"/>
    <property type="match status" value="1"/>
</dbReference>
<feature type="domain" description="Homeobox" evidence="10">
    <location>
        <begin position="108"/>
        <end position="168"/>
    </location>
</feature>
<feature type="region of interest" description="Disordered" evidence="9">
    <location>
        <begin position="342"/>
        <end position="367"/>
    </location>
</feature>
<evidence type="ECO:0000256" key="1">
    <source>
        <dbReference type="ARBA" id="ARBA00004123"/>
    </source>
</evidence>
<organism evidence="11">
    <name type="scientific">Ambystoma mexicanum</name>
    <name type="common">Axolotl</name>
    <dbReference type="NCBI Taxonomy" id="8296"/>
    <lineage>
        <taxon>Eukaryota</taxon>
        <taxon>Metazoa</taxon>
        <taxon>Chordata</taxon>
        <taxon>Craniata</taxon>
        <taxon>Vertebrata</taxon>
        <taxon>Euteleostomi</taxon>
        <taxon>Amphibia</taxon>
        <taxon>Batrachia</taxon>
        <taxon>Caudata</taxon>
        <taxon>Salamandroidea</taxon>
        <taxon>Ambystomatidae</taxon>
        <taxon>Ambystoma</taxon>
    </lineage>
</organism>
<dbReference type="GO" id="GO:0001228">
    <property type="term" value="F:DNA-binding transcription activator activity, RNA polymerase II-specific"/>
    <property type="evidence" value="ECO:0007669"/>
    <property type="project" value="InterPro"/>
</dbReference>
<dbReference type="Pfam" id="PF00046">
    <property type="entry name" value="Homeodomain"/>
    <property type="match status" value="1"/>
</dbReference>
<keyword evidence="5 7" id="KW-0371">Homeobox</keyword>
<proteinExistence type="evidence at transcript level"/>
<dbReference type="PANTHER" id="PTHR47656:SF1">
    <property type="entry name" value="HOMEOBOX PROTEIN MIXL1"/>
    <property type="match status" value="1"/>
</dbReference>
<feature type="compositionally biased region" description="Low complexity" evidence="9">
    <location>
        <begin position="93"/>
        <end position="102"/>
    </location>
</feature>
<name>D5JBW7_AMBME</name>
<dbReference type="PROSITE" id="PS00027">
    <property type="entry name" value="HOMEOBOX_1"/>
    <property type="match status" value="1"/>
</dbReference>
<feature type="compositionally biased region" description="Polar residues" evidence="9">
    <location>
        <begin position="349"/>
        <end position="367"/>
    </location>
</feature>
<dbReference type="InterPro" id="IPR017970">
    <property type="entry name" value="Homeobox_CS"/>
</dbReference>
<dbReference type="SMART" id="SM00389">
    <property type="entry name" value="HOX"/>
    <property type="match status" value="1"/>
</dbReference>
<feature type="compositionally biased region" description="Low complexity" evidence="9">
    <location>
        <begin position="42"/>
        <end position="56"/>
    </location>
</feature>
<sequence>MSRMPADMGGLGCIQGRGDFYSHRGSSSAPSGPHGNLQNAFSAVGGCEESSGASSALQDYAPPGGSPQQLQRPPAQQAPRRQRAQTPPPPQQQQPQQQQQQQGPLASVSYRRKRTSFSPAQLQALELVFSSNGYPDIHLREELAALTLLPESRIQVWFQNRRAKSRRYKSNPPRSPGTMEHGLGNSGGQSKYTYWPMPPQHMAVGAHMTQQPDLAHHSPGAASPTSSSCIGSHPMHPLQHGRPEQQYPQEMLHLPSNGRHDAQHHYKGVAYIFDFQNNVVDTRKPQQDTSSQNCLIVEYDNFPPNKTMGPEMNVKIPPLPLAAEAEGSSTALYVGMSDFQQPGHYGQYSPGSDSGTSERFSESGSEW</sequence>
<feature type="region of interest" description="Disordered" evidence="9">
    <location>
        <begin position="209"/>
        <end position="242"/>
    </location>
</feature>
<dbReference type="RefSeq" id="XP_069463342.1">
    <property type="nucleotide sequence ID" value="XM_069607241.1"/>
</dbReference>
<reference evidence="11" key="1">
    <citation type="journal article" date="2010" name="Dev. Biol.">
        <title>A conserved mechanism for vertebrate mesoderm specification in urodele amphibians and mammals.</title>
        <authorList>
            <person name="Swiers G."/>
            <person name="Chen Y.H."/>
            <person name="Johnson A.D."/>
            <person name="Loose M."/>
        </authorList>
    </citation>
    <scope>NUCLEOTIDE SEQUENCE</scope>
</reference>
<dbReference type="InterPro" id="IPR001356">
    <property type="entry name" value="HD"/>
</dbReference>
<evidence type="ECO:0000256" key="4">
    <source>
        <dbReference type="ARBA" id="ARBA00023125"/>
    </source>
</evidence>
<accession>D5JBW7</accession>
<dbReference type="FunFam" id="1.10.10.60:FF:000312">
    <property type="entry name" value="Mix-type homeobox gene 1"/>
    <property type="match status" value="1"/>
</dbReference>
<evidence type="ECO:0000313" key="11">
    <source>
        <dbReference type="EMBL" id="ADF44266.1"/>
    </source>
</evidence>
<dbReference type="Gene3D" id="1.10.10.60">
    <property type="entry name" value="Homeodomain-like"/>
    <property type="match status" value="1"/>
</dbReference>
<evidence type="ECO:0000259" key="10">
    <source>
        <dbReference type="PROSITE" id="PS50071"/>
    </source>
</evidence>